<accession>A0A972JKD0</accession>
<dbReference type="InterPro" id="IPR051459">
    <property type="entry name" value="Cytochrome_c-type_DH"/>
</dbReference>
<proteinExistence type="predicted"/>
<dbReference type="GO" id="GO:0009055">
    <property type="term" value="F:electron transfer activity"/>
    <property type="evidence" value="ECO:0007669"/>
    <property type="project" value="InterPro"/>
</dbReference>
<feature type="signal peptide" evidence="5">
    <location>
        <begin position="1"/>
        <end position="33"/>
    </location>
</feature>
<dbReference type="PANTHER" id="PTHR35008">
    <property type="entry name" value="BLL4482 PROTEIN-RELATED"/>
    <property type="match status" value="1"/>
</dbReference>
<comment type="caution">
    <text evidence="7">The sequence shown here is derived from an EMBL/GenBank/DDBJ whole genome shotgun (WGS) entry which is preliminary data.</text>
</comment>
<dbReference type="InterPro" id="IPR009056">
    <property type="entry name" value="Cyt_c-like_dom"/>
</dbReference>
<protein>
    <submittedName>
        <fullName evidence="7">C-type cytochrome</fullName>
    </submittedName>
</protein>
<evidence type="ECO:0000256" key="2">
    <source>
        <dbReference type="ARBA" id="ARBA00022723"/>
    </source>
</evidence>
<keyword evidence="3 4" id="KW-0408">Iron</keyword>
<keyword evidence="1 4" id="KW-0349">Heme</keyword>
<dbReference type="InterPro" id="IPR036909">
    <property type="entry name" value="Cyt_c-like_dom_sf"/>
</dbReference>
<evidence type="ECO:0000313" key="8">
    <source>
        <dbReference type="Proteomes" id="UP000737113"/>
    </source>
</evidence>
<feature type="domain" description="Cytochrome c" evidence="6">
    <location>
        <begin position="115"/>
        <end position="202"/>
    </location>
</feature>
<dbReference type="SUPFAM" id="SSF46626">
    <property type="entry name" value="Cytochrome c"/>
    <property type="match status" value="2"/>
</dbReference>
<keyword evidence="2 4" id="KW-0479">Metal-binding</keyword>
<evidence type="ECO:0000256" key="1">
    <source>
        <dbReference type="ARBA" id="ARBA00022617"/>
    </source>
</evidence>
<dbReference type="GO" id="GO:0046872">
    <property type="term" value="F:metal ion binding"/>
    <property type="evidence" value="ECO:0007669"/>
    <property type="project" value="UniProtKB-KW"/>
</dbReference>
<dbReference type="Proteomes" id="UP000737113">
    <property type="component" value="Unassembled WGS sequence"/>
</dbReference>
<evidence type="ECO:0000313" key="7">
    <source>
        <dbReference type="EMBL" id="NMH64989.1"/>
    </source>
</evidence>
<dbReference type="PANTHER" id="PTHR35008:SF4">
    <property type="entry name" value="BLL4482 PROTEIN"/>
    <property type="match status" value="1"/>
</dbReference>
<name>A0A972JKD0_9GAMM</name>
<keyword evidence="5" id="KW-0732">Signal</keyword>
<dbReference type="PROSITE" id="PS51007">
    <property type="entry name" value="CYTC"/>
    <property type="match status" value="1"/>
</dbReference>
<dbReference type="Gene3D" id="1.10.760.10">
    <property type="entry name" value="Cytochrome c-like domain"/>
    <property type="match status" value="2"/>
</dbReference>
<evidence type="ECO:0000256" key="3">
    <source>
        <dbReference type="ARBA" id="ARBA00023004"/>
    </source>
</evidence>
<keyword evidence="8" id="KW-1185">Reference proteome</keyword>
<gene>
    <name evidence="7" type="ORF">HC757_07360</name>
</gene>
<dbReference type="EMBL" id="JAAXYH010000004">
    <property type="protein sequence ID" value="NMH64989.1"/>
    <property type="molecule type" value="Genomic_DNA"/>
</dbReference>
<dbReference type="AlphaFoldDB" id="A0A972JKD0"/>
<dbReference type="Pfam" id="PF13442">
    <property type="entry name" value="Cytochrome_CBB3"/>
    <property type="match status" value="1"/>
</dbReference>
<organism evidence="7 8">
    <name type="scientific">Shewanella salipaludis</name>
    <dbReference type="NCBI Taxonomy" id="2723052"/>
    <lineage>
        <taxon>Bacteria</taxon>
        <taxon>Pseudomonadati</taxon>
        <taxon>Pseudomonadota</taxon>
        <taxon>Gammaproteobacteria</taxon>
        <taxon>Alteromonadales</taxon>
        <taxon>Shewanellaceae</taxon>
        <taxon>Shewanella</taxon>
    </lineage>
</organism>
<sequence>MKNMRDCLAGLLSKAMVLSLLSVAVAPWTFALAASPAGDAAKGSKAWSENCARCHNMRSPSDLRDDQWVTSVFHMRIRAGLTGQETRDILAFLQGANDKVEYAGQKAVPLAAPLPATGTGKHIYESYCTACHGADGKGRLPGVPDFTSKNGRLSKSENELFNNVVSGFQSPGSSMPMPPKGGNSNLTEGDIRAVLRYITATFGQPGGNE</sequence>
<dbReference type="RefSeq" id="WP_169563685.1">
    <property type="nucleotide sequence ID" value="NZ_JAAXYH010000004.1"/>
</dbReference>
<reference evidence="7" key="1">
    <citation type="submission" date="2020-04" db="EMBL/GenBank/DDBJ databases">
        <title>Description of Shewanella salipaludis sp. nov., isolated from a salt marsh.</title>
        <authorList>
            <person name="Park S."/>
            <person name="Yoon J.-H."/>
        </authorList>
    </citation>
    <scope>NUCLEOTIDE SEQUENCE</scope>
    <source>
        <strain evidence="7">SHSM-M6</strain>
    </source>
</reference>
<evidence type="ECO:0000256" key="4">
    <source>
        <dbReference type="PROSITE-ProRule" id="PRU00433"/>
    </source>
</evidence>
<dbReference type="GO" id="GO:0020037">
    <property type="term" value="F:heme binding"/>
    <property type="evidence" value="ECO:0007669"/>
    <property type="project" value="InterPro"/>
</dbReference>
<evidence type="ECO:0000256" key="5">
    <source>
        <dbReference type="SAM" id="SignalP"/>
    </source>
</evidence>
<evidence type="ECO:0000259" key="6">
    <source>
        <dbReference type="PROSITE" id="PS51007"/>
    </source>
</evidence>
<feature type="chain" id="PRO_5038000634" evidence="5">
    <location>
        <begin position="34"/>
        <end position="209"/>
    </location>
</feature>